<evidence type="ECO:0000256" key="2">
    <source>
        <dbReference type="SAM" id="SignalP"/>
    </source>
</evidence>
<name>A0A8H3D1U4_9AGAM</name>
<feature type="region of interest" description="Disordered" evidence="1">
    <location>
        <begin position="1129"/>
        <end position="1151"/>
    </location>
</feature>
<keyword evidence="2" id="KW-0732">Signal</keyword>
<gene>
    <name evidence="4" type="ORF">RDB_LOCUS129907</name>
</gene>
<reference evidence="4" key="1">
    <citation type="submission" date="2021-01" db="EMBL/GenBank/DDBJ databases">
        <authorList>
            <person name="Kaushik A."/>
        </authorList>
    </citation>
    <scope>NUCLEOTIDE SEQUENCE</scope>
    <source>
        <strain evidence="4">AG3-1AP</strain>
    </source>
</reference>
<dbReference type="Proteomes" id="UP000663831">
    <property type="component" value="Unassembled WGS sequence"/>
</dbReference>
<evidence type="ECO:0000256" key="1">
    <source>
        <dbReference type="SAM" id="MobiDB-lite"/>
    </source>
</evidence>
<evidence type="ECO:0000313" key="5">
    <source>
        <dbReference type="Proteomes" id="UP000663831"/>
    </source>
</evidence>
<dbReference type="PANTHER" id="PTHR36183">
    <property type="entry name" value="BETA-GLUCURONIDASE"/>
    <property type="match status" value="1"/>
</dbReference>
<proteinExistence type="predicted"/>
<feature type="region of interest" description="Disordered" evidence="1">
    <location>
        <begin position="613"/>
        <end position="637"/>
    </location>
</feature>
<protein>
    <recommendedName>
        <fullName evidence="3">Rhodanese domain-containing protein</fullName>
    </recommendedName>
</protein>
<dbReference type="Pfam" id="PF16862">
    <property type="entry name" value="Glyco_hydro_79C"/>
    <property type="match status" value="1"/>
</dbReference>
<organism evidence="4 5">
    <name type="scientific">Rhizoctonia solani</name>
    <dbReference type="NCBI Taxonomy" id="456999"/>
    <lineage>
        <taxon>Eukaryota</taxon>
        <taxon>Fungi</taxon>
        <taxon>Dikarya</taxon>
        <taxon>Basidiomycota</taxon>
        <taxon>Agaricomycotina</taxon>
        <taxon>Agaricomycetes</taxon>
        <taxon>Cantharellales</taxon>
        <taxon>Ceratobasidiaceae</taxon>
        <taxon>Rhizoctonia</taxon>
    </lineage>
</organism>
<dbReference type="EMBL" id="CAJMWV010005247">
    <property type="protein sequence ID" value="CAE6509895.1"/>
    <property type="molecule type" value="Genomic_DNA"/>
</dbReference>
<feature type="compositionally biased region" description="Polar residues" evidence="1">
    <location>
        <begin position="154"/>
        <end position="163"/>
    </location>
</feature>
<dbReference type="Pfam" id="PF09471">
    <property type="entry name" value="Peptidase_M64"/>
    <property type="match status" value="1"/>
</dbReference>
<dbReference type="Gene3D" id="3.40.390.10">
    <property type="entry name" value="Collagenase (Catalytic Domain)"/>
    <property type="match status" value="1"/>
</dbReference>
<dbReference type="PROSITE" id="PS50206">
    <property type="entry name" value="RHODANESE_3"/>
    <property type="match status" value="1"/>
</dbReference>
<dbReference type="GO" id="GO:0008237">
    <property type="term" value="F:metallopeptidase activity"/>
    <property type="evidence" value="ECO:0007669"/>
    <property type="project" value="InterPro"/>
</dbReference>
<dbReference type="InterPro" id="IPR001763">
    <property type="entry name" value="Rhodanese-like_dom"/>
</dbReference>
<dbReference type="SUPFAM" id="SSF51445">
    <property type="entry name" value="(Trans)glycosidases"/>
    <property type="match status" value="1"/>
</dbReference>
<dbReference type="InterPro" id="IPR052974">
    <property type="entry name" value="GH79_Enzymes"/>
</dbReference>
<dbReference type="Gene3D" id="3.20.20.80">
    <property type="entry name" value="Glycosidases"/>
    <property type="match status" value="1"/>
</dbReference>
<feature type="chain" id="PRO_5034063997" description="Rhodanese domain-containing protein" evidence="2">
    <location>
        <begin position="19"/>
        <end position="1296"/>
    </location>
</feature>
<dbReference type="InterPro" id="IPR017853">
    <property type="entry name" value="GH"/>
</dbReference>
<dbReference type="InterPro" id="IPR019026">
    <property type="entry name" value="Peptidase_M64_IgA"/>
</dbReference>
<dbReference type="InterPro" id="IPR024079">
    <property type="entry name" value="MetalloPept_cat_dom_sf"/>
</dbReference>
<dbReference type="InterPro" id="IPR031728">
    <property type="entry name" value="GlcAase_C"/>
</dbReference>
<sequence>MVRLWALILVVVVAVSKAEVTVYRYGDQGAYTSTTASANAASYTGSAAYDPTVLAPPAPPAQLNRDFVILLRQGEPENASIPIPGSYLGFSIELSVANRAIGKNSSVLAVPFLNHIVNVANRGGAVRIRVGGNTQDRAVLRPEGLPGGEILTKPRQSSTTTETPHVEFAPDLVQMLANVASLVKTEIYLGLNFIDINETSNQVAFAAMAEQMLGSNLHGMALGNEPDLYDGDDDTNRPKPYTFEQYMNEWGSVSSALATDPNFSNHNILMGPSTCCESSNPQWNNVALANAGYLQRFANELKVLTVQRYPNNNCQIGSVKAPQALFPEYLSHDQLSQDAAEYAEFSRVAQAAGKPLFMFETNTAACGGFPGISDSFGAGLWATDWALKLATTNFSATLLHVGGQGDYYNPFTPPPTNQSTFRQWTTGSVYYTTLIVAELFGKSGKSRIMDLNANNAENLTPGYVVYEDGQPTRVLLINYVDDPSGGHDIIARIQIGGGETGQPAASPPQVRVKYFEAPSVSFKGNMTWAGQTLGNHFESDGRLKGEEYIHTIQCDPATNQCPIPLKAPSLALVFLTEGALEKSAPEAGAIASFETSFRTRIHHTATVDQEVLATSNGSGGKGGHQSGSTSLGSAENGGMAGLGAPGMGCLMGLITAPAVLRGPPPSNHRKGYPVTFLLPSRFCAAVTHKVVNDDDKASYQVLVTRDRKTRECQLSSIRSIPLHKHLRHSPTLAEVKPSRSWGSSPSYQLDDILVTGHHLVAIDYDLAREFLSKSPTPKLDVHALPNLVTGPIANRINIVFFSDGYIAEEKQKFLDDATRLARAISVNQTYAPVAPLINFWGAFAPSNESGIGIGGKPKDTVYGLYRDGKELRGVYTSKPEVASAACRSMGNQCNYPLLLGNDPLYGGLGGDFTISTASVLNGPLVLRHELGHSIIWVGDEYDGSVYFGVNADNYTEQNENVGWHHWLLDTNSNFAYLLVTPSNSWTSVDPPRIERNSVPLLVYPWTMLNKSTPWSTNFTTDGTFDSALLRVSLSGIPDGSHLEISLDGIIATWKTNPDIGIDRWFYDIPIGTLENGMHELKFLLKERGKVGLAQLCSVQVIEYGNTTEFNATAGYIGAFPTYSPLEYEDPGPDPGRPALQHPHPSAHKKWTTTSYRPTNEDCLMRQVAQPNFCVVCTEGLWLRLLSRVSLIDKFSFYDSVLEGTDTGIELSPLALAQYRSPAEAKYLAHKGAKEAYLIRWFSHGREVEEWQNATRVDVECRAVGGLIEVEVQFLSSEIRQDVKGYTKDWYKLLLDC</sequence>
<accession>A0A8H3D1U4</accession>
<feature type="domain" description="Rhodanese" evidence="3">
    <location>
        <begin position="1218"/>
        <end position="1249"/>
    </location>
</feature>
<dbReference type="OrthoDB" id="2961863at2759"/>
<feature type="signal peptide" evidence="2">
    <location>
        <begin position="1"/>
        <end position="18"/>
    </location>
</feature>
<evidence type="ECO:0000259" key="3">
    <source>
        <dbReference type="PROSITE" id="PS50206"/>
    </source>
</evidence>
<comment type="caution">
    <text evidence="4">The sequence shown here is derived from an EMBL/GenBank/DDBJ whole genome shotgun (WGS) entry which is preliminary data.</text>
</comment>
<feature type="region of interest" description="Disordered" evidence="1">
    <location>
        <begin position="144"/>
        <end position="163"/>
    </location>
</feature>
<evidence type="ECO:0000313" key="4">
    <source>
        <dbReference type="EMBL" id="CAE6509895.1"/>
    </source>
</evidence>
<dbReference type="PANTHER" id="PTHR36183:SF2">
    <property type="entry name" value="BETA-GLUCURONIDASE C-TERMINAL DOMAIN-CONTAINING PROTEIN"/>
    <property type="match status" value="1"/>
</dbReference>